<evidence type="ECO:0000313" key="2">
    <source>
        <dbReference type="Proteomes" id="UP000308917"/>
    </source>
</evidence>
<comment type="caution">
    <text evidence="1">The sequence shown here is derived from an EMBL/GenBank/DDBJ whole genome shotgun (WGS) entry which is preliminary data.</text>
</comment>
<keyword evidence="2" id="KW-1185">Reference proteome</keyword>
<accession>A0A4S8ESF8</accession>
<reference evidence="1 2" key="1">
    <citation type="journal article" date="2015" name="Antonie Van Leeuwenhoek">
        <title>Lampropedia puyangensis sp. nov., isolated from symptomatic bark of Populus ? euramericana canker and emended description of Lampropedia hyalina (Ehrenberg 1832) Lee et al. 2004.</title>
        <authorList>
            <person name="Li Y."/>
            <person name="Wang T."/>
            <person name="Piao C.G."/>
            <person name="Wang L.F."/>
            <person name="Tian G.Z."/>
            <person name="Zhu T.H."/>
            <person name="Guo M.W."/>
        </authorList>
    </citation>
    <scope>NUCLEOTIDE SEQUENCE [LARGE SCALE GENOMIC DNA]</scope>
    <source>
        <strain evidence="1 2">2-bin</strain>
    </source>
</reference>
<dbReference type="EMBL" id="STFG01000026">
    <property type="protein sequence ID" value="THT97702.1"/>
    <property type="molecule type" value="Genomic_DNA"/>
</dbReference>
<proteinExistence type="predicted"/>
<organism evidence="1 2">
    <name type="scientific">Lampropedia puyangensis</name>
    <dbReference type="NCBI Taxonomy" id="1330072"/>
    <lineage>
        <taxon>Bacteria</taxon>
        <taxon>Pseudomonadati</taxon>
        <taxon>Pseudomonadota</taxon>
        <taxon>Betaproteobacteria</taxon>
        <taxon>Burkholderiales</taxon>
        <taxon>Comamonadaceae</taxon>
        <taxon>Lampropedia</taxon>
    </lineage>
</organism>
<dbReference type="AlphaFoldDB" id="A0A4S8ESF8"/>
<sequence>MPKQSKISKINLSIQKDTYPDRFPIGASDEFVFHDIKIPKGMQGTTAHEQLRELERSRELLWASLGYHAIRSYQLVEPSLSYQCKKTNRGFIFFNESKLVQDYAALLTVLHDARGISAILHSKSNYSIDKPFNEFTKNELQSYLTNLRSMYKSSNIGHYLASTEINSTTKKALSDFSLNDSKDYKNSPTRTINITTTAKKTSFPKNQSEESYIRKSNQNKKNIIEAFSPVGKLNKNLLILSVISSSSQDHDHWLSMKWAFTLSKLFKEKYSSEYIGIIASKSSYGEIVRSGDQFEIPKNLDFSFTNAIYVFKHSSKLEDEFSKKDLTKETLTNDVSSYIKELSKKSKPIRKTLALFEKSQAQLSFRPMGFSAKSHICKINLHSKSDQEFIRDLATYLTIERRLIRPKSEAKADERRSSRWSFRIDLPS</sequence>
<protein>
    <submittedName>
        <fullName evidence="1">Uncharacterized protein</fullName>
    </submittedName>
</protein>
<dbReference type="RefSeq" id="WP_136574684.1">
    <property type="nucleotide sequence ID" value="NZ_STFG01000026.1"/>
</dbReference>
<gene>
    <name evidence="1" type="ORF">E9531_15505</name>
</gene>
<dbReference type="Proteomes" id="UP000308917">
    <property type="component" value="Unassembled WGS sequence"/>
</dbReference>
<name>A0A4S8ESF8_9BURK</name>
<evidence type="ECO:0000313" key="1">
    <source>
        <dbReference type="EMBL" id="THT97702.1"/>
    </source>
</evidence>